<dbReference type="SMART" id="SM00504">
    <property type="entry name" value="Ubox"/>
    <property type="match status" value="1"/>
</dbReference>
<keyword evidence="5" id="KW-0677">Repeat</keyword>
<dbReference type="InterPro" id="IPR011989">
    <property type="entry name" value="ARM-like"/>
</dbReference>
<reference evidence="9" key="1">
    <citation type="journal article" date="2013" name="J. Plant Res.">
        <title>Effect of fungi and light on seed germination of three Opuntia species from semiarid lands of central Mexico.</title>
        <authorList>
            <person name="Delgado-Sanchez P."/>
            <person name="Jimenez-Bremont J.F."/>
            <person name="Guerrero-Gonzalez Mde L."/>
            <person name="Flores J."/>
        </authorList>
    </citation>
    <scope>NUCLEOTIDE SEQUENCE</scope>
    <source>
        <tissue evidence="9">Cladode</tissue>
    </source>
</reference>
<evidence type="ECO:0000256" key="5">
    <source>
        <dbReference type="ARBA" id="ARBA00022737"/>
    </source>
</evidence>
<feature type="domain" description="U-box" evidence="8">
    <location>
        <begin position="271"/>
        <end position="345"/>
    </location>
</feature>
<dbReference type="InterPro" id="IPR058678">
    <property type="entry name" value="ARM_PUB"/>
</dbReference>
<dbReference type="EMBL" id="GISG01250783">
    <property type="protein sequence ID" value="MBA4671381.1"/>
    <property type="molecule type" value="Transcribed_RNA"/>
</dbReference>
<dbReference type="SUPFAM" id="SSF48371">
    <property type="entry name" value="ARM repeat"/>
    <property type="match status" value="1"/>
</dbReference>
<dbReference type="Gene3D" id="3.30.40.10">
    <property type="entry name" value="Zinc/RING finger domain, C3HC4 (zinc finger)"/>
    <property type="match status" value="1"/>
</dbReference>
<dbReference type="Gene3D" id="1.25.10.10">
    <property type="entry name" value="Leucine-rich Repeat Variant"/>
    <property type="match status" value="2"/>
</dbReference>
<feature type="repeat" description="ARM" evidence="7">
    <location>
        <begin position="417"/>
        <end position="459"/>
    </location>
</feature>
<dbReference type="SMART" id="SM00185">
    <property type="entry name" value="ARM"/>
    <property type="match status" value="3"/>
</dbReference>
<evidence type="ECO:0000313" key="9">
    <source>
        <dbReference type="EMBL" id="MBA4671381.1"/>
    </source>
</evidence>
<dbReference type="AlphaFoldDB" id="A0A7C9EJB4"/>
<dbReference type="GO" id="GO:0061630">
    <property type="term" value="F:ubiquitin protein ligase activity"/>
    <property type="evidence" value="ECO:0007669"/>
    <property type="project" value="UniProtKB-EC"/>
</dbReference>
<dbReference type="GO" id="GO:0016567">
    <property type="term" value="P:protein ubiquitination"/>
    <property type="evidence" value="ECO:0007669"/>
    <property type="project" value="UniProtKB-UniPathway"/>
</dbReference>
<dbReference type="InterPro" id="IPR045210">
    <property type="entry name" value="RING-Ubox_PUB"/>
</dbReference>
<proteinExistence type="predicted"/>
<protein>
    <recommendedName>
        <fullName evidence="3">RING-type E3 ubiquitin transferase</fullName>
        <ecNumber evidence="3">2.3.2.27</ecNumber>
    </recommendedName>
</protein>
<keyword evidence="6" id="KW-0833">Ubl conjugation pathway</keyword>
<comment type="catalytic activity">
    <reaction evidence="1">
        <text>S-ubiquitinyl-[E2 ubiquitin-conjugating enzyme]-L-cysteine + [acceptor protein]-L-lysine = [E2 ubiquitin-conjugating enzyme]-L-cysteine + N(6)-ubiquitinyl-[acceptor protein]-L-lysine.</text>
        <dbReference type="EC" id="2.3.2.27"/>
    </reaction>
</comment>
<dbReference type="EC" id="2.3.2.27" evidence="3"/>
<dbReference type="Pfam" id="PF25598">
    <property type="entry name" value="ARM_PUB"/>
    <property type="match status" value="1"/>
</dbReference>
<evidence type="ECO:0000256" key="7">
    <source>
        <dbReference type="PROSITE-ProRule" id="PRU00259"/>
    </source>
</evidence>
<keyword evidence="4" id="KW-0808">Transferase</keyword>
<sequence>MLYNSDEINRRTLSFPAVKPCGSVSTTSLLTSLLSLSSTICKFRSCSSLFTSNKHNAQFAINLIEILQIFLEEIRDMGNFNLPRCVIGSFSEIHVILQKILFLLHDLTRRDARVWMLINSGRVAGHFRALLGAMAAALDGVVLEAGYVGDEVRDYVEYLTKQGKRGSFEEESDDIRGLNLIDFLLDQMEKKVIPDPSNLKRVMVYLGIQNWSDCNEQVEFLEDEFGSDPGVSSILGLMVYCRCVLFHGSSLDGGLDLGSMRSTQMRYTGCLNPDEFKCPISLEIMVDPVTISSGQTYDRCSILKWFKLGNLVCPKTGQKLESLDLVPNLALKRVIESYCLETGINLPISKSEAKHKSMKTSSYVLSVAAEESMRMAADFLSIKLAMGTVAEKSKAAYEIRLLTKRSEFNRACCVESGAIPYLLNLLLCKDSTAQENSIAALLNLSKHSQSKAAIVNNGGLALVVRVLKCGIKMEARQYAAATLFYLSLVEDYRRLIGNNPDAIPSLVQLIRVGGGRGKKSALVAIFGLLLVPSHHYRVLEAGLVPLLVKLLGTTESKDLVADSLAVLAALAERSDGARAILHANALNVIMGMLCSSSYESSRLEREHCVSLLLALCINCGGEVIEVLTKSTSLMGALYSVLTEGTSRATKKASSLIRLLHEFSERSSSRSMPCALPHENFIHVW</sequence>
<dbReference type="InterPro" id="IPR013083">
    <property type="entry name" value="Znf_RING/FYVE/PHD"/>
</dbReference>
<dbReference type="SUPFAM" id="SSF57850">
    <property type="entry name" value="RING/U-box"/>
    <property type="match status" value="1"/>
</dbReference>
<dbReference type="PROSITE" id="PS51698">
    <property type="entry name" value="U_BOX"/>
    <property type="match status" value="1"/>
</dbReference>
<evidence type="ECO:0000256" key="2">
    <source>
        <dbReference type="ARBA" id="ARBA00004906"/>
    </source>
</evidence>
<evidence type="ECO:0000259" key="8">
    <source>
        <dbReference type="PROSITE" id="PS51698"/>
    </source>
</evidence>
<name>A0A7C9EJB4_OPUST</name>
<dbReference type="PANTHER" id="PTHR23315">
    <property type="entry name" value="U BOX DOMAIN-CONTAINING"/>
    <property type="match status" value="1"/>
</dbReference>
<dbReference type="CDD" id="cd16664">
    <property type="entry name" value="RING-Ubox_PUB"/>
    <property type="match status" value="1"/>
</dbReference>
<dbReference type="InterPro" id="IPR016024">
    <property type="entry name" value="ARM-type_fold"/>
</dbReference>
<dbReference type="Pfam" id="PF04564">
    <property type="entry name" value="U-box"/>
    <property type="match status" value="1"/>
</dbReference>
<evidence type="ECO:0000256" key="4">
    <source>
        <dbReference type="ARBA" id="ARBA00022679"/>
    </source>
</evidence>
<evidence type="ECO:0000256" key="1">
    <source>
        <dbReference type="ARBA" id="ARBA00000900"/>
    </source>
</evidence>
<dbReference type="UniPathway" id="UPA00143"/>
<organism evidence="9">
    <name type="scientific">Opuntia streptacantha</name>
    <name type="common">Prickly pear cactus</name>
    <name type="synonym">Opuntia cardona</name>
    <dbReference type="NCBI Taxonomy" id="393608"/>
    <lineage>
        <taxon>Eukaryota</taxon>
        <taxon>Viridiplantae</taxon>
        <taxon>Streptophyta</taxon>
        <taxon>Embryophyta</taxon>
        <taxon>Tracheophyta</taxon>
        <taxon>Spermatophyta</taxon>
        <taxon>Magnoliopsida</taxon>
        <taxon>eudicotyledons</taxon>
        <taxon>Gunneridae</taxon>
        <taxon>Pentapetalae</taxon>
        <taxon>Caryophyllales</taxon>
        <taxon>Cactineae</taxon>
        <taxon>Cactaceae</taxon>
        <taxon>Opuntioideae</taxon>
        <taxon>Opuntia</taxon>
    </lineage>
</organism>
<comment type="pathway">
    <text evidence="2">Protein modification; protein ubiquitination.</text>
</comment>
<evidence type="ECO:0000256" key="3">
    <source>
        <dbReference type="ARBA" id="ARBA00012483"/>
    </source>
</evidence>
<dbReference type="PROSITE" id="PS50176">
    <property type="entry name" value="ARM_REPEAT"/>
    <property type="match status" value="2"/>
</dbReference>
<dbReference type="FunFam" id="3.30.40.10:FF:000442">
    <property type="entry name" value="RING-type E3 ubiquitin transferase"/>
    <property type="match status" value="1"/>
</dbReference>
<feature type="repeat" description="ARM" evidence="7">
    <location>
        <begin position="542"/>
        <end position="585"/>
    </location>
</feature>
<evidence type="ECO:0000256" key="6">
    <source>
        <dbReference type="ARBA" id="ARBA00022786"/>
    </source>
</evidence>
<reference evidence="9" key="2">
    <citation type="submission" date="2020-07" db="EMBL/GenBank/DDBJ databases">
        <authorList>
            <person name="Vera ALvarez R."/>
            <person name="Arias-Moreno D.M."/>
            <person name="Jimenez-Jacinto V."/>
            <person name="Jimenez-Bremont J.F."/>
            <person name="Swaminathan K."/>
            <person name="Moose S.P."/>
            <person name="Guerrero-Gonzalez M.L."/>
            <person name="Marino-Ramirez L."/>
            <person name="Landsman D."/>
            <person name="Rodriguez-Kessler M."/>
            <person name="Delgado-Sanchez P."/>
        </authorList>
    </citation>
    <scope>NUCLEOTIDE SEQUENCE</scope>
    <source>
        <tissue evidence="9">Cladode</tissue>
    </source>
</reference>
<dbReference type="InterPro" id="IPR000225">
    <property type="entry name" value="Armadillo"/>
</dbReference>
<dbReference type="InterPro" id="IPR003613">
    <property type="entry name" value="Ubox_domain"/>
</dbReference>
<dbReference type="PANTHER" id="PTHR23315:SF307">
    <property type="entry name" value="U-BOX DOMAIN-CONTAINING PROTEIN 19"/>
    <property type="match status" value="1"/>
</dbReference>
<accession>A0A7C9EJB4</accession>